<dbReference type="GO" id="GO:0051276">
    <property type="term" value="P:chromosome organization"/>
    <property type="evidence" value="ECO:0007669"/>
    <property type="project" value="InterPro"/>
</dbReference>
<reference evidence="3" key="1">
    <citation type="journal article" date="2021" name="Proc. Natl. Acad. Sci. U.S.A.">
        <title>A Catalog of Tens of Thousands of Viruses from Human Metagenomes Reveals Hidden Associations with Chronic Diseases.</title>
        <authorList>
            <person name="Tisza M.J."/>
            <person name="Buck C.B."/>
        </authorList>
    </citation>
    <scope>NUCLEOTIDE SEQUENCE</scope>
    <source>
        <strain evidence="3">CtW0z17</strain>
    </source>
</reference>
<dbReference type="InterPro" id="IPR052404">
    <property type="entry name" value="SPP1-like_terminase"/>
</dbReference>
<dbReference type="InterPro" id="IPR005335">
    <property type="entry name" value="Terminase_ssu"/>
</dbReference>
<dbReference type="Pfam" id="PF03592">
    <property type="entry name" value="Terminase_2"/>
    <property type="match status" value="1"/>
</dbReference>
<name>A0A8S5UXG9_9CAUD</name>
<dbReference type="Gene3D" id="6.10.140.2160">
    <property type="match status" value="1"/>
</dbReference>
<dbReference type="PANTHER" id="PTHR41328:SF2">
    <property type="entry name" value="TERMINASE SMALL SUBUNIT"/>
    <property type="match status" value="1"/>
</dbReference>
<protein>
    <submittedName>
        <fullName evidence="3">Terminase small subunit</fullName>
    </submittedName>
</protein>
<evidence type="ECO:0000313" key="3">
    <source>
        <dbReference type="EMBL" id="DAF99173.1"/>
    </source>
</evidence>
<dbReference type="EMBL" id="BK016161">
    <property type="protein sequence ID" value="DAF99173.1"/>
    <property type="molecule type" value="Genomic_DNA"/>
</dbReference>
<keyword evidence="2" id="KW-0231">Viral genome packaging</keyword>
<accession>A0A8S5UXG9</accession>
<dbReference type="Gene3D" id="1.10.10.1400">
    <property type="entry name" value="Terminase, small subunit, N-terminal DNA-binding domain, HTH motif"/>
    <property type="match status" value="1"/>
</dbReference>
<organism evidence="3">
    <name type="scientific">Podoviridae sp. ctW0z17</name>
    <dbReference type="NCBI Taxonomy" id="2825254"/>
    <lineage>
        <taxon>Viruses</taxon>
        <taxon>Duplodnaviria</taxon>
        <taxon>Heunggongvirae</taxon>
        <taxon>Uroviricota</taxon>
        <taxon>Caudoviricetes</taxon>
    </lineage>
</organism>
<evidence type="ECO:0000256" key="1">
    <source>
        <dbReference type="ARBA" id="ARBA00022612"/>
    </source>
</evidence>
<keyword evidence="1" id="KW-1188">Viral release from host cell</keyword>
<evidence type="ECO:0000256" key="2">
    <source>
        <dbReference type="ARBA" id="ARBA00023219"/>
    </source>
</evidence>
<sequence length="142" mass="15796">MITVDEISQAQKNFVDYFIETGNQTEAYKKAYPTCKTDNSAAASASKLLRNNKVKQYLDARMAAVDSDKIATAEDVLEYLTRVMRGEEKDQFGLDAGLSDRTKAAELLGKRYMLFKEQLDVNLEGDIAGLIASRRKKGDSDA</sequence>
<dbReference type="InterPro" id="IPR038713">
    <property type="entry name" value="Terminase_Gp1_N_sf"/>
</dbReference>
<proteinExistence type="predicted"/>
<dbReference type="PANTHER" id="PTHR41328">
    <property type="entry name" value="TERMINASE SMALL SUBUNIT-RELATED"/>
    <property type="match status" value="1"/>
</dbReference>